<reference evidence="1" key="2">
    <citation type="journal article" date="2015" name="Fish Shellfish Immunol.">
        <title>Early steps in the European eel (Anguilla anguilla)-Vibrio vulnificus interaction in the gills: Role of the RtxA13 toxin.</title>
        <authorList>
            <person name="Callol A."/>
            <person name="Pajuelo D."/>
            <person name="Ebbesson L."/>
            <person name="Teles M."/>
            <person name="MacKenzie S."/>
            <person name="Amaro C."/>
        </authorList>
    </citation>
    <scope>NUCLEOTIDE SEQUENCE</scope>
</reference>
<dbReference type="EMBL" id="GBXM01013512">
    <property type="protein sequence ID" value="JAH95065.1"/>
    <property type="molecule type" value="Transcribed_RNA"/>
</dbReference>
<protein>
    <submittedName>
        <fullName evidence="1">Uncharacterized protein</fullName>
    </submittedName>
</protein>
<evidence type="ECO:0000313" key="1">
    <source>
        <dbReference type="EMBL" id="JAH95065.1"/>
    </source>
</evidence>
<name>A0A0E9WZK9_ANGAN</name>
<sequence>MEQWNFSPVPISCTFNQTLKFCQIYLVAYFAVLKRFNDRTTSNCC</sequence>
<reference evidence="1" key="1">
    <citation type="submission" date="2014-11" db="EMBL/GenBank/DDBJ databases">
        <authorList>
            <person name="Amaro Gonzalez C."/>
        </authorList>
    </citation>
    <scope>NUCLEOTIDE SEQUENCE</scope>
</reference>
<proteinExistence type="predicted"/>
<dbReference type="AlphaFoldDB" id="A0A0E9WZK9"/>
<organism evidence="1">
    <name type="scientific">Anguilla anguilla</name>
    <name type="common">European freshwater eel</name>
    <name type="synonym">Muraena anguilla</name>
    <dbReference type="NCBI Taxonomy" id="7936"/>
    <lineage>
        <taxon>Eukaryota</taxon>
        <taxon>Metazoa</taxon>
        <taxon>Chordata</taxon>
        <taxon>Craniata</taxon>
        <taxon>Vertebrata</taxon>
        <taxon>Euteleostomi</taxon>
        <taxon>Actinopterygii</taxon>
        <taxon>Neopterygii</taxon>
        <taxon>Teleostei</taxon>
        <taxon>Anguilliformes</taxon>
        <taxon>Anguillidae</taxon>
        <taxon>Anguilla</taxon>
    </lineage>
</organism>
<accession>A0A0E9WZK9</accession>